<dbReference type="InterPro" id="IPR001810">
    <property type="entry name" value="F-box_dom"/>
</dbReference>
<dbReference type="SUPFAM" id="SSF81383">
    <property type="entry name" value="F-box domain"/>
    <property type="match status" value="1"/>
</dbReference>
<dbReference type="InterPro" id="IPR050232">
    <property type="entry name" value="FBL13/AtMIF1-like"/>
</dbReference>
<dbReference type="GeneID" id="103335131"/>
<name>A0ABM0P9N1_PRUMU</name>
<dbReference type="InterPro" id="IPR032675">
    <property type="entry name" value="LRR_dom_sf"/>
</dbReference>
<dbReference type="Pfam" id="PF00646">
    <property type="entry name" value="F-box"/>
    <property type="match status" value="1"/>
</dbReference>
<evidence type="ECO:0000313" key="4">
    <source>
        <dbReference type="RefSeq" id="XP_008236355.1"/>
    </source>
</evidence>
<dbReference type="RefSeq" id="XP_008236355.1">
    <property type="nucleotide sequence ID" value="XM_008238133.1"/>
</dbReference>
<evidence type="ECO:0000259" key="2">
    <source>
        <dbReference type="SMART" id="SM00256"/>
    </source>
</evidence>
<accession>A0ABM0P9N1</accession>
<feature type="domain" description="F-box" evidence="2">
    <location>
        <begin position="32"/>
        <end position="71"/>
    </location>
</feature>
<proteinExistence type="predicted"/>
<dbReference type="InterPro" id="IPR013101">
    <property type="entry name" value="LRR_PRU1-like"/>
</dbReference>
<dbReference type="SMART" id="SM00256">
    <property type="entry name" value="FBOX"/>
    <property type="match status" value="1"/>
</dbReference>
<protein>
    <submittedName>
        <fullName evidence="4">F-box/FBD/LRR-repeat protein At3g56780</fullName>
    </submittedName>
</protein>
<dbReference type="PANTHER" id="PTHR31900:SF30">
    <property type="entry name" value="SUPERFAMILY PROTEIN, PUTATIVE-RELATED"/>
    <property type="match status" value="1"/>
</dbReference>
<dbReference type="InterPro" id="IPR036047">
    <property type="entry name" value="F-box-like_dom_sf"/>
</dbReference>
<dbReference type="Pfam" id="PF07723">
    <property type="entry name" value="LRR_2"/>
    <property type="match status" value="1"/>
</dbReference>
<dbReference type="Gene3D" id="3.80.10.10">
    <property type="entry name" value="Ribonuclease Inhibitor"/>
    <property type="match status" value="1"/>
</dbReference>
<dbReference type="Pfam" id="PF24758">
    <property type="entry name" value="LRR_At5g56370"/>
    <property type="match status" value="1"/>
</dbReference>
<evidence type="ECO:0000313" key="3">
    <source>
        <dbReference type="Proteomes" id="UP000694861"/>
    </source>
</evidence>
<dbReference type="SUPFAM" id="SSF52047">
    <property type="entry name" value="RNI-like"/>
    <property type="match status" value="1"/>
</dbReference>
<reference evidence="4" key="2">
    <citation type="submission" date="2025-08" db="UniProtKB">
        <authorList>
            <consortium name="RefSeq"/>
        </authorList>
    </citation>
    <scope>IDENTIFICATION</scope>
</reference>
<keyword evidence="3" id="KW-1185">Reference proteome</keyword>
<sequence>MATRKIPNHPNTKQNNLKGKQNSMATATIPHLPVLVIHHVLHFLPTKHAIRMSSLCKQWAGLWSSVPVLDLEEEDEPHEKFINFVDRCLEILEKYEQLDKFRLRMTLISDEDEEKVLECLRFAVERRVKELDIGLSFIQQFLVVGFLSPLLNAKSITSLNLENVIIDADWDEPIISLPSLKTLSLKTVRFKPASFISSLISCCPCIQHLSVTSSSSSDYDITSTDYCTIFMQTLLDAKSLTSLNLEFVVIANDLEKGPPIGRLPCLKTMSLTNVNMYYDGTLAQLISSSPSLEHLSVSISSPRYYNYSLPSSSLKSFEVRIFDSKGVFNSDVVRVIGAKSLESCTLVLESPKQIKRILFDRCENLKHLSIRAPQLPNFTLQLHGCKNLVNASLDIPKLYFTRISSNVEWRHFYSLANYLGKFQSFENISLYVDDAEALIFPKNMRKFYDPPLRTVNTLTVFISSPRGAQDSKLRHSLFWLGPESLSIIYSDL</sequence>
<dbReference type="PANTHER" id="PTHR31900">
    <property type="entry name" value="F-BOX/RNI SUPERFAMILY PROTEIN-RELATED"/>
    <property type="match status" value="1"/>
</dbReference>
<organism evidence="3 4">
    <name type="scientific">Prunus mume</name>
    <name type="common">Japanese apricot</name>
    <name type="synonym">Armeniaca mume</name>
    <dbReference type="NCBI Taxonomy" id="102107"/>
    <lineage>
        <taxon>Eukaryota</taxon>
        <taxon>Viridiplantae</taxon>
        <taxon>Streptophyta</taxon>
        <taxon>Embryophyta</taxon>
        <taxon>Tracheophyta</taxon>
        <taxon>Spermatophyta</taxon>
        <taxon>Magnoliopsida</taxon>
        <taxon>eudicotyledons</taxon>
        <taxon>Gunneridae</taxon>
        <taxon>Pentapetalae</taxon>
        <taxon>rosids</taxon>
        <taxon>fabids</taxon>
        <taxon>Rosales</taxon>
        <taxon>Rosaceae</taxon>
        <taxon>Amygdaloideae</taxon>
        <taxon>Amygdaleae</taxon>
        <taxon>Prunus</taxon>
    </lineage>
</organism>
<gene>
    <name evidence="4" type="primary">LOC103335131</name>
</gene>
<evidence type="ECO:0000256" key="1">
    <source>
        <dbReference type="SAM" id="MobiDB-lite"/>
    </source>
</evidence>
<feature type="region of interest" description="Disordered" evidence="1">
    <location>
        <begin position="1"/>
        <end position="20"/>
    </location>
</feature>
<reference evidence="3" key="1">
    <citation type="journal article" date="2012" name="Nat. Commun.">
        <title>The genome of Prunus mume.</title>
        <authorList>
            <person name="Zhang Q."/>
            <person name="Chen W."/>
            <person name="Sun L."/>
            <person name="Zhao F."/>
            <person name="Huang B."/>
            <person name="Yang W."/>
            <person name="Tao Y."/>
            <person name="Wang J."/>
            <person name="Yuan Z."/>
            <person name="Fan G."/>
            <person name="Xing Z."/>
            <person name="Han C."/>
            <person name="Pan H."/>
            <person name="Zhong X."/>
            <person name="Shi W."/>
            <person name="Liang X."/>
            <person name="Du D."/>
            <person name="Sun F."/>
            <person name="Xu Z."/>
            <person name="Hao R."/>
            <person name="Lv T."/>
            <person name="Lv Y."/>
            <person name="Zheng Z."/>
            <person name="Sun M."/>
            <person name="Luo L."/>
            <person name="Cai M."/>
            <person name="Gao Y."/>
            <person name="Wang J."/>
            <person name="Yin Y."/>
            <person name="Xu X."/>
            <person name="Cheng T."/>
            <person name="Wang J."/>
        </authorList>
    </citation>
    <scope>NUCLEOTIDE SEQUENCE [LARGE SCALE GENOMIC DNA]</scope>
</reference>
<dbReference type="InterPro" id="IPR055411">
    <property type="entry name" value="LRR_FXL15/At3g58940/PEG3-like"/>
</dbReference>
<feature type="compositionally biased region" description="Polar residues" evidence="1">
    <location>
        <begin position="9"/>
        <end position="20"/>
    </location>
</feature>
<dbReference type="Proteomes" id="UP000694861">
    <property type="component" value="Linkage group LG6"/>
</dbReference>